<dbReference type="EMBL" id="JAXAVX010000013">
    <property type="protein sequence ID" value="MDX8153398.1"/>
    <property type="molecule type" value="Genomic_DNA"/>
</dbReference>
<dbReference type="InterPro" id="IPR041459">
    <property type="entry name" value="MPTase-PolyVal"/>
</dbReference>
<reference evidence="3 4" key="1">
    <citation type="submission" date="2023-11" db="EMBL/GenBank/DDBJ databases">
        <authorList>
            <person name="Xu M."/>
            <person name="Jiang T."/>
        </authorList>
    </citation>
    <scope>NUCLEOTIDE SEQUENCE [LARGE SCALE GENOMIC DNA]</scope>
    <source>
        <strain evidence="3 4">SD</strain>
    </source>
</reference>
<dbReference type="Pfam" id="PF08401">
    <property type="entry name" value="ArdcN"/>
    <property type="match status" value="1"/>
</dbReference>
<dbReference type="Proteomes" id="UP001277761">
    <property type="component" value="Unassembled WGS sequence"/>
</dbReference>
<dbReference type="PIRSF" id="PIRSF037112">
    <property type="entry name" value="Antirestriction_ArdC"/>
    <property type="match status" value="1"/>
</dbReference>
<evidence type="ECO:0000259" key="1">
    <source>
        <dbReference type="Pfam" id="PF08401"/>
    </source>
</evidence>
<keyword evidence="4" id="KW-1185">Reference proteome</keyword>
<organism evidence="3 4">
    <name type="scientific">Patulibacter brassicae</name>
    <dbReference type="NCBI Taxonomy" id="1705717"/>
    <lineage>
        <taxon>Bacteria</taxon>
        <taxon>Bacillati</taxon>
        <taxon>Actinomycetota</taxon>
        <taxon>Thermoleophilia</taxon>
        <taxon>Solirubrobacterales</taxon>
        <taxon>Patulibacteraceae</taxon>
        <taxon>Patulibacter</taxon>
    </lineage>
</organism>
<protein>
    <submittedName>
        <fullName evidence="3">Zincin-like metallopeptidase domain-containing protein</fullName>
    </submittedName>
</protein>
<gene>
    <name evidence="3" type="ORF">SK069_17500</name>
</gene>
<accession>A0ABU4VNJ5</accession>
<evidence type="ECO:0000313" key="4">
    <source>
        <dbReference type="Proteomes" id="UP001277761"/>
    </source>
</evidence>
<evidence type="ECO:0000313" key="3">
    <source>
        <dbReference type="EMBL" id="MDX8153398.1"/>
    </source>
</evidence>
<evidence type="ECO:0000259" key="2">
    <source>
        <dbReference type="Pfam" id="PF18818"/>
    </source>
</evidence>
<comment type="caution">
    <text evidence="3">The sequence shown here is derived from an EMBL/GenBank/DDBJ whole genome shotgun (WGS) entry which is preliminary data.</text>
</comment>
<name>A0ABU4VNJ5_9ACTN</name>
<feature type="domain" description="N-terminal" evidence="1">
    <location>
        <begin position="15"/>
        <end position="120"/>
    </location>
</feature>
<dbReference type="RefSeq" id="WP_319955549.1">
    <property type="nucleotide sequence ID" value="NZ_JAXAVX010000013.1"/>
</dbReference>
<sequence>MTTTSPKPRTPARRDVAQAVTARILDQLDHGTVPWQRPWSTSGFDPFPRNLATGAAYRGINVTLLWSADCGSPWWVTYHQVRKLGGQVRKGEHSAPIVVWKDTLKRLRTQTQLDEARRERRQIVRHPNGGLAAKVVFGRIYHVFNATDQVDGLDDHPVLQATREEPDWDPLPVCEDLVARYPNPPTITTGGIQAFYDLARDLVRMPDRHRFPEPTRWHAALFHELVHSTGAPARLHRLDLTQAARRDSQAYAREELTAEIGAAFLCAHARIDTPHLHDQHAAYIDGWRRRVTGDPKLVLLAAQRAQKAVDHILDQHGPREREEAA</sequence>
<dbReference type="InterPro" id="IPR013610">
    <property type="entry name" value="ArdC_N"/>
</dbReference>
<dbReference type="Pfam" id="PF18818">
    <property type="entry name" value="MPTase-PolyVal"/>
    <property type="match status" value="1"/>
</dbReference>
<dbReference type="InterPro" id="IPR017113">
    <property type="entry name" value="Antirestriction_ArdC"/>
</dbReference>
<proteinExistence type="predicted"/>
<feature type="domain" description="Polyvalent protein metallopeptidase" evidence="2">
    <location>
        <begin position="186"/>
        <end position="303"/>
    </location>
</feature>